<dbReference type="InterPro" id="IPR013083">
    <property type="entry name" value="Znf_RING/FYVE/PHD"/>
</dbReference>
<proteinExistence type="predicted"/>
<evidence type="ECO:0000256" key="12">
    <source>
        <dbReference type="ARBA" id="ARBA00023136"/>
    </source>
</evidence>
<keyword evidence="10" id="KW-0862">Zinc</keyword>
<evidence type="ECO:0000256" key="3">
    <source>
        <dbReference type="ARBA" id="ARBA00004906"/>
    </source>
</evidence>
<keyword evidence="5" id="KW-0808">Transferase</keyword>
<reference evidence="17" key="2">
    <citation type="submission" date="2023-04" db="EMBL/GenBank/DDBJ databases">
        <authorList>
            <person name="Bruccoleri R.E."/>
            <person name="Oakeley E.J."/>
            <person name="Faust A.-M."/>
            <person name="Dessus-Babus S."/>
            <person name="Altorfer M."/>
            <person name="Burckhardt D."/>
            <person name="Oertli M."/>
            <person name="Naumann U."/>
            <person name="Petersen F."/>
            <person name="Wong J."/>
        </authorList>
    </citation>
    <scope>NUCLEOTIDE SEQUENCE</scope>
    <source>
        <strain evidence="17">GSM-AAB239-AS_SAM_17_03QT</strain>
        <tissue evidence="17">Leaf</tissue>
    </source>
</reference>
<dbReference type="GO" id="GO:0061630">
    <property type="term" value="F:ubiquitin protein ligase activity"/>
    <property type="evidence" value="ECO:0007669"/>
    <property type="project" value="UniProtKB-EC"/>
</dbReference>
<dbReference type="CDD" id="cd16461">
    <property type="entry name" value="RING-H2_EL5-like"/>
    <property type="match status" value="1"/>
</dbReference>
<evidence type="ECO:0000256" key="2">
    <source>
        <dbReference type="ARBA" id="ARBA00004167"/>
    </source>
</evidence>
<accession>A0AAX6DQU7</accession>
<evidence type="ECO:0000256" key="7">
    <source>
        <dbReference type="ARBA" id="ARBA00022723"/>
    </source>
</evidence>
<evidence type="ECO:0000256" key="9">
    <source>
        <dbReference type="ARBA" id="ARBA00022786"/>
    </source>
</evidence>
<comment type="subcellular location">
    <subcellularLocation>
        <location evidence="2">Membrane</location>
        <topology evidence="2">Single-pass membrane protein</topology>
    </subcellularLocation>
</comment>
<feature type="transmembrane region" description="Helical" evidence="15">
    <location>
        <begin position="26"/>
        <end position="48"/>
    </location>
</feature>
<protein>
    <recommendedName>
        <fullName evidence="4">RING-type E3 ubiquitin transferase</fullName>
        <ecNumber evidence="4">2.3.2.27</ecNumber>
    </recommendedName>
</protein>
<dbReference type="FunFam" id="3.30.40.10:FF:000187">
    <property type="entry name" value="E3 ubiquitin-protein ligase ATL6"/>
    <property type="match status" value="1"/>
</dbReference>
<evidence type="ECO:0000256" key="11">
    <source>
        <dbReference type="ARBA" id="ARBA00022989"/>
    </source>
</evidence>
<evidence type="ECO:0000256" key="10">
    <source>
        <dbReference type="ARBA" id="ARBA00022833"/>
    </source>
</evidence>
<dbReference type="InterPro" id="IPR001841">
    <property type="entry name" value="Znf_RING"/>
</dbReference>
<dbReference type="EC" id="2.3.2.27" evidence="4"/>
<feature type="compositionally biased region" description="Pro residues" evidence="14">
    <location>
        <begin position="234"/>
        <end position="252"/>
    </location>
</feature>
<evidence type="ECO:0000259" key="16">
    <source>
        <dbReference type="PROSITE" id="PS50089"/>
    </source>
</evidence>
<dbReference type="AlphaFoldDB" id="A0AAX6DQU7"/>
<keyword evidence="6 15" id="KW-0812">Transmembrane</keyword>
<evidence type="ECO:0000256" key="1">
    <source>
        <dbReference type="ARBA" id="ARBA00000900"/>
    </source>
</evidence>
<keyword evidence="7" id="KW-0479">Metal-binding</keyword>
<feature type="domain" description="RING-type" evidence="16">
    <location>
        <begin position="116"/>
        <end position="158"/>
    </location>
</feature>
<comment type="caution">
    <text evidence="17">The sequence shown here is derived from an EMBL/GenBank/DDBJ whole genome shotgun (WGS) entry which is preliminary data.</text>
</comment>
<reference evidence="17" key="1">
    <citation type="journal article" date="2023" name="GigaByte">
        <title>Genome assembly of the bearded iris, Iris pallida Lam.</title>
        <authorList>
            <person name="Bruccoleri R.E."/>
            <person name="Oakeley E.J."/>
            <person name="Faust A.M.E."/>
            <person name="Altorfer M."/>
            <person name="Dessus-Babus S."/>
            <person name="Burckhardt D."/>
            <person name="Oertli M."/>
            <person name="Naumann U."/>
            <person name="Petersen F."/>
            <person name="Wong J."/>
        </authorList>
    </citation>
    <scope>NUCLEOTIDE SEQUENCE</scope>
    <source>
        <strain evidence="17">GSM-AAB239-AS_SAM_17_03QT</strain>
    </source>
</reference>
<dbReference type="PROSITE" id="PS50089">
    <property type="entry name" value="ZF_RING_2"/>
    <property type="match status" value="1"/>
</dbReference>
<dbReference type="InterPro" id="IPR044600">
    <property type="entry name" value="ATL1/ATL16-like"/>
</dbReference>
<evidence type="ECO:0000256" key="4">
    <source>
        <dbReference type="ARBA" id="ARBA00012483"/>
    </source>
</evidence>
<dbReference type="PANTHER" id="PTHR46913:SF1">
    <property type="entry name" value="RING-H2 FINGER PROTEIN ATL16"/>
    <property type="match status" value="1"/>
</dbReference>
<keyword evidence="18" id="KW-1185">Reference proteome</keyword>
<dbReference type="SMART" id="SM00184">
    <property type="entry name" value="RING"/>
    <property type="match status" value="1"/>
</dbReference>
<evidence type="ECO:0000256" key="8">
    <source>
        <dbReference type="ARBA" id="ARBA00022771"/>
    </source>
</evidence>
<dbReference type="PANTHER" id="PTHR46913">
    <property type="entry name" value="RING-H2 FINGER PROTEIN ATL16"/>
    <property type="match status" value="1"/>
</dbReference>
<keyword evidence="11 15" id="KW-1133">Transmembrane helix</keyword>
<keyword evidence="9" id="KW-0833">Ubl conjugation pathway</keyword>
<dbReference type="GO" id="GO:0008270">
    <property type="term" value="F:zinc ion binding"/>
    <property type="evidence" value="ECO:0007669"/>
    <property type="project" value="UniProtKB-KW"/>
</dbReference>
<sequence length="252" mass="27219">MDPNTGGNSTLLIVSPARGYVLSGKLMFSGIVVLFGIAILLLFLHLYVRWHVVRRHDRVRRRLNRLIFSASAEDRQNAHPKSAPCGLDKEVLNSLSIEIFSDDDADADADVEEAECAVCLNEFDEGEKMRVLPRCGHRFHVDCIDMWFFSHSTCPLCRCAVEAAASPAPAAADTAVAAPDPRVGEVRIEIPEESGSSTSTGAVPVKLSGHRLISSIRRLFIGEPRVESADRPSSSPPPPPPPPPPAPAAAAQ</sequence>
<evidence type="ECO:0000256" key="14">
    <source>
        <dbReference type="SAM" id="MobiDB-lite"/>
    </source>
</evidence>
<gene>
    <name evidence="17" type="ORF">M6B38_231340</name>
</gene>
<evidence type="ECO:0000256" key="6">
    <source>
        <dbReference type="ARBA" id="ARBA00022692"/>
    </source>
</evidence>
<keyword evidence="8 13" id="KW-0863">Zinc-finger</keyword>
<dbReference type="GO" id="GO:0016567">
    <property type="term" value="P:protein ubiquitination"/>
    <property type="evidence" value="ECO:0007669"/>
    <property type="project" value="InterPro"/>
</dbReference>
<dbReference type="Pfam" id="PF13639">
    <property type="entry name" value="zf-RING_2"/>
    <property type="match status" value="1"/>
</dbReference>
<evidence type="ECO:0000256" key="5">
    <source>
        <dbReference type="ARBA" id="ARBA00022679"/>
    </source>
</evidence>
<evidence type="ECO:0000313" key="17">
    <source>
        <dbReference type="EMBL" id="KAJ6794202.1"/>
    </source>
</evidence>
<keyword evidence="12 15" id="KW-0472">Membrane</keyword>
<dbReference type="Gene3D" id="3.30.40.10">
    <property type="entry name" value="Zinc/RING finger domain, C3HC4 (zinc finger)"/>
    <property type="match status" value="1"/>
</dbReference>
<evidence type="ECO:0000313" key="18">
    <source>
        <dbReference type="Proteomes" id="UP001140949"/>
    </source>
</evidence>
<name>A0AAX6DQU7_IRIPA</name>
<organism evidence="17 18">
    <name type="scientific">Iris pallida</name>
    <name type="common">Sweet iris</name>
    <dbReference type="NCBI Taxonomy" id="29817"/>
    <lineage>
        <taxon>Eukaryota</taxon>
        <taxon>Viridiplantae</taxon>
        <taxon>Streptophyta</taxon>
        <taxon>Embryophyta</taxon>
        <taxon>Tracheophyta</taxon>
        <taxon>Spermatophyta</taxon>
        <taxon>Magnoliopsida</taxon>
        <taxon>Liliopsida</taxon>
        <taxon>Asparagales</taxon>
        <taxon>Iridaceae</taxon>
        <taxon>Iridoideae</taxon>
        <taxon>Irideae</taxon>
        <taxon>Iris</taxon>
    </lineage>
</organism>
<comment type="pathway">
    <text evidence="3">Protein modification; protein ubiquitination.</text>
</comment>
<dbReference type="EMBL" id="JANAVB010042420">
    <property type="protein sequence ID" value="KAJ6794202.1"/>
    <property type="molecule type" value="Genomic_DNA"/>
</dbReference>
<evidence type="ECO:0000256" key="15">
    <source>
        <dbReference type="SAM" id="Phobius"/>
    </source>
</evidence>
<dbReference type="GO" id="GO:0016020">
    <property type="term" value="C:membrane"/>
    <property type="evidence" value="ECO:0007669"/>
    <property type="project" value="UniProtKB-SubCell"/>
</dbReference>
<feature type="region of interest" description="Disordered" evidence="14">
    <location>
        <begin position="224"/>
        <end position="252"/>
    </location>
</feature>
<dbReference type="Proteomes" id="UP001140949">
    <property type="component" value="Unassembled WGS sequence"/>
</dbReference>
<evidence type="ECO:0000256" key="13">
    <source>
        <dbReference type="PROSITE-ProRule" id="PRU00175"/>
    </source>
</evidence>
<dbReference type="SUPFAM" id="SSF57850">
    <property type="entry name" value="RING/U-box"/>
    <property type="match status" value="1"/>
</dbReference>
<comment type="catalytic activity">
    <reaction evidence="1">
        <text>S-ubiquitinyl-[E2 ubiquitin-conjugating enzyme]-L-cysteine + [acceptor protein]-L-lysine = [E2 ubiquitin-conjugating enzyme]-L-cysteine + N(6)-ubiquitinyl-[acceptor protein]-L-lysine.</text>
        <dbReference type="EC" id="2.3.2.27"/>
    </reaction>
</comment>